<dbReference type="AlphaFoldDB" id="A0A2I2YQB3"/>
<protein>
    <submittedName>
        <fullName evidence="8">Uncharacterized protein</fullName>
    </submittedName>
</protein>
<reference evidence="8" key="3">
    <citation type="submission" date="2025-08" db="UniProtKB">
        <authorList>
            <consortium name="Ensembl"/>
        </authorList>
    </citation>
    <scope>IDENTIFICATION</scope>
</reference>
<comment type="subcellular location">
    <subcellularLocation>
        <location evidence="1">Membrane</location>
        <topology evidence="1">Multi-pass membrane protein</topology>
    </subcellularLocation>
</comment>
<keyword evidence="5" id="KW-0807">Transducer</keyword>
<dbReference type="OMA" id="RPPSCWC"/>
<dbReference type="GO" id="GO:0007186">
    <property type="term" value="P:G protein-coupled receptor signaling pathway"/>
    <property type="evidence" value="ECO:0000318"/>
    <property type="project" value="GO_Central"/>
</dbReference>
<sequence length="233" mass="24752">MKGLRVAKAFQPSQGCSRQALGHLSGRGPSPRSEMNSSVGDLGVGGCSLWDDPARFIVVPAAYALALGLGLPANVAALAMFIRSGGRLGQALLLYLFNLALVDEFFTLTLQLWLTYHLGLARRPPATRPGLPTTCPLMRRWSSPGSSACAAAASYAAPGPGRLPAWPCAYGAPRALPAPSLGWPAWPLPAWSTAGQARGWPPPRWPSRPSCHCTLTRATEQDSVSKQTNKQQQ</sequence>
<dbReference type="GeneTree" id="ENSGT00650000093733"/>
<keyword evidence="3" id="KW-0675">Receptor</keyword>
<dbReference type="Ensembl" id="ENSGGOT00000043096.1">
    <property type="protein sequence ID" value="ENSGGOP00000037129.1"/>
    <property type="gene ID" value="ENSGGOG00000043198.1"/>
</dbReference>
<evidence type="ECO:0000256" key="3">
    <source>
        <dbReference type="ARBA" id="ARBA00023170"/>
    </source>
</evidence>
<evidence type="ECO:0000313" key="9">
    <source>
        <dbReference type="Proteomes" id="UP000001519"/>
    </source>
</evidence>
<keyword evidence="7" id="KW-1133">Transmembrane helix</keyword>
<dbReference type="GO" id="GO:0004930">
    <property type="term" value="F:G protein-coupled receptor activity"/>
    <property type="evidence" value="ECO:0000318"/>
    <property type="project" value="GO_Central"/>
</dbReference>
<dbReference type="PANTHER" id="PTHR24232:SF91">
    <property type="entry name" value="TRANSMEMBRANE PROTEIN LOC653160"/>
    <property type="match status" value="1"/>
</dbReference>
<reference evidence="8" key="4">
    <citation type="submission" date="2025-09" db="UniProtKB">
        <authorList>
            <consortium name="Ensembl"/>
        </authorList>
    </citation>
    <scope>IDENTIFICATION</scope>
</reference>
<dbReference type="Gene3D" id="1.20.1070.10">
    <property type="entry name" value="Rhodopsin 7-helix transmembrane proteins"/>
    <property type="match status" value="1"/>
</dbReference>
<feature type="transmembrane region" description="Helical" evidence="7">
    <location>
        <begin position="61"/>
        <end position="81"/>
    </location>
</feature>
<dbReference type="EMBL" id="CABD030002360">
    <property type="status" value="NOT_ANNOTATED_CDS"/>
    <property type="molecule type" value="Genomic_DNA"/>
</dbReference>
<evidence type="ECO:0000256" key="5">
    <source>
        <dbReference type="ARBA" id="ARBA00023224"/>
    </source>
</evidence>
<keyword evidence="7" id="KW-0812">Transmembrane</keyword>
<feature type="transmembrane region" description="Helical" evidence="7">
    <location>
        <begin position="93"/>
        <end position="114"/>
    </location>
</feature>
<dbReference type="GO" id="GO:0005886">
    <property type="term" value="C:plasma membrane"/>
    <property type="evidence" value="ECO:0000318"/>
    <property type="project" value="GO_Central"/>
</dbReference>
<evidence type="ECO:0000256" key="2">
    <source>
        <dbReference type="ARBA" id="ARBA00023040"/>
    </source>
</evidence>
<dbReference type="InParanoid" id="A0A2I2YQB3"/>
<keyword evidence="9" id="KW-1185">Reference proteome</keyword>
<dbReference type="EMBL" id="CABD030002359">
    <property type="status" value="NOT_ANNOTATED_CDS"/>
    <property type="molecule type" value="Genomic_DNA"/>
</dbReference>
<organism evidence="8 9">
    <name type="scientific">Gorilla gorilla gorilla</name>
    <name type="common">Western lowland gorilla</name>
    <dbReference type="NCBI Taxonomy" id="9595"/>
    <lineage>
        <taxon>Eukaryota</taxon>
        <taxon>Metazoa</taxon>
        <taxon>Chordata</taxon>
        <taxon>Craniata</taxon>
        <taxon>Vertebrata</taxon>
        <taxon>Euteleostomi</taxon>
        <taxon>Mammalia</taxon>
        <taxon>Eutheria</taxon>
        <taxon>Euarchontoglires</taxon>
        <taxon>Primates</taxon>
        <taxon>Haplorrhini</taxon>
        <taxon>Catarrhini</taxon>
        <taxon>Hominidae</taxon>
        <taxon>Gorilla</taxon>
    </lineage>
</organism>
<keyword evidence="7" id="KW-0472">Membrane</keyword>
<evidence type="ECO:0000256" key="1">
    <source>
        <dbReference type="ARBA" id="ARBA00004141"/>
    </source>
</evidence>
<keyword evidence="2" id="KW-0297">G-protein coupled receptor</keyword>
<accession>A0A2I2YQB3</accession>
<dbReference type="SUPFAM" id="SSF81321">
    <property type="entry name" value="Family A G protein-coupled receptor-like"/>
    <property type="match status" value="1"/>
</dbReference>
<feature type="region of interest" description="Disordered" evidence="6">
    <location>
        <begin position="18"/>
        <end position="38"/>
    </location>
</feature>
<evidence type="ECO:0000256" key="6">
    <source>
        <dbReference type="SAM" id="MobiDB-lite"/>
    </source>
</evidence>
<reference evidence="8 9" key="2">
    <citation type="journal article" date="2012" name="Nature">
        <title>Insights into hominid evolution from the gorilla genome sequence.</title>
        <authorList>
            <person name="Scally A."/>
            <person name="Dutheil J.Y."/>
            <person name="Hillier L.W."/>
            <person name="Jordan G.E."/>
            <person name="Goodhead I."/>
            <person name="Herrero J."/>
            <person name="Hobolth A."/>
            <person name="Lappalainen T."/>
            <person name="Mailund T."/>
            <person name="Marques-Bonet T."/>
            <person name="McCarthy S."/>
            <person name="Montgomery S.H."/>
            <person name="Schwalie P.C."/>
            <person name="Tang Y.A."/>
            <person name="Ward M.C."/>
            <person name="Xue Y."/>
            <person name="Yngvadottir B."/>
            <person name="Alkan C."/>
            <person name="Andersen L.N."/>
            <person name="Ayub Q."/>
            <person name="Ball E.V."/>
            <person name="Beal K."/>
            <person name="Bradley B.J."/>
            <person name="Chen Y."/>
            <person name="Clee C.M."/>
            <person name="Fitzgerald S."/>
            <person name="Graves T.A."/>
            <person name="Gu Y."/>
            <person name="Heath P."/>
            <person name="Heger A."/>
            <person name="Karakoc E."/>
            <person name="Kolb-Kokocinski A."/>
            <person name="Laird G.K."/>
            <person name="Lunter G."/>
            <person name="Meader S."/>
            <person name="Mort M."/>
            <person name="Mullikin J.C."/>
            <person name="Munch K."/>
            <person name="O'Connor T.D."/>
            <person name="Phillips A.D."/>
            <person name="Prado-Martinez J."/>
            <person name="Rogers A.S."/>
            <person name="Sajjadian S."/>
            <person name="Schmidt D."/>
            <person name="Shaw K."/>
            <person name="Simpson J.T."/>
            <person name="Stenson P.D."/>
            <person name="Turner D.J."/>
            <person name="Vigilant L."/>
            <person name="Vilella A.J."/>
            <person name="Whitener W."/>
            <person name="Zhu B."/>
            <person name="Cooper D.N."/>
            <person name="de Jong P."/>
            <person name="Dermitzakis E.T."/>
            <person name="Eichler E.E."/>
            <person name="Flicek P."/>
            <person name="Goldman N."/>
            <person name="Mundy N.I."/>
            <person name="Ning Z."/>
            <person name="Odom D.T."/>
            <person name="Ponting C.P."/>
            <person name="Quail M.A."/>
            <person name="Ryder O.A."/>
            <person name="Searle S.M."/>
            <person name="Warren W.C."/>
            <person name="Wilson R.K."/>
            <person name="Schierup M.H."/>
            <person name="Rogers J."/>
            <person name="Tyler-Smith C."/>
            <person name="Durbin R."/>
        </authorList>
    </citation>
    <scope>NUCLEOTIDE SEQUENCE [LARGE SCALE GENOMIC DNA]</scope>
</reference>
<proteinExistence type="predicted"/>
<dbReference type="Proteomes" id="UP000001519">
    <property type="component" value="Chromosome 1"/>
</dbReference>
<evidence type="ECO:0000256" key="4">
    <source>
        <dbReference type="ARBA" id="ARBA00023180"/>
    </source>
</evidence>
<name>A0A2I2YQB3_GORGO</name>
<evidence type="ECO:0000313" key="8">
    <source>
        <dbReference type="Ensembl" id="ENSGGOP00000037129.1"/>
    </source>
</evidence>
<reference evidence="9" key="1">
    <citation type="submission" date="2011-05" db="EMBL/GenBank/DDBJ databases">
        <title>Insights into the evolution of the great apes provided by the gorilla genome.</title>
        <authorList>
            <person name="Scally A."/>
        </authorList>
    </citation>
    <scope>NUCLEOTIDE SEQUENCE [LARGE SCALE GENOMIC DNA]</scope>
</reference>
<evidence type="ECO:0000256" key="7">
    <source>
        <dbReference type="SAM" id="Phobius"/>
    </source>
</evidence>
<keyword evidence="4" id="KW-0325">Glycoprotein</keyword>
<dbReference type="Bgee" id="ENSGGOG00000043198">
    <property type="expression patterns" value="Expressed in cerebellum and 1 other cell type or tissue"/>
</dbReference>
<dbReference type="PANTHER" id="PTHR24232">
    <property type="entry name" value="G-PROTEIN COUPLED RECEPTOR"/>
    <property type="match status" value="1"/>
</dbReference>